<accession>A0A1H8W6K4</accession>
<evidence type="ECO:0000313" key="3">
    <source>
        <dbReference type="Proteomes" id="UP000198847"/>
    </source>
</evidence>
<evidence type="ECO:0000313" key="2">
    <source>
        <dbReference type="EMBL" id="SEP23250.1"/>
    </source>
</evidence>
<feature type="compositionally biased region" description="Basic and acidic residues" evidence="1">
    <location>
        <begin position="170"/>
        <end position="182"/>
    </location>
</feature>
<keyword evidence="3" id="KW-1185">Reference proteome</keyword>
<dbReference type="RefSeq" id="WP_091747738.1">
    <property type="nucleotide sequence ID" value="NZ_FODY01000014.1"/>
</dbReference>
<proteinExistence type="predicted"/>
<gene>
    <name evidence="2" type="ORF">SAMN04490178_11476</name>
</gene>
<dbReference type="Proteomes" id="UP000198847">
    <property type="component" value="Unassembled WGS sequence"/>
</dbReference>
<dbReference type="OrthoDB" id="1684456at2"/>
<reference evidence="2 3" key="1">
    <citation type="submission" date="2016-10" db="EMBL/GenBank/DDBJ databases">
        <authorList>
            <person name="de Groot N.N."/>
        </authorList>
    </citation>
    <scope>NUCLEOTIDE SEQUENCE [LARGE SCALE GENOMIC DNA]</scope>
    <source>
        <strain evidence="2 3">DSM 13305</strain>
    </source>
</reference>
<sequence length="199" mass="21825">MAIDQNSLSSLLAVFAPRSNMTALREQRANLLQKLQQNPGDPDGDRQQASDIKNNFRELAAVDQQISQAMYDEIAGKLEEERLEQEAASARKERIRERALAKHERFLENKSMGKLLSAALKSGYPSGIGSPGVSGSGQGDISYISDAERDLQEAVQYGIAAAEVAARRKNAETKAQTEENAQKRQAAQRKKAKSVNIIV</sequence>
<organism evidence="2 3">
    <name type="scientific">Propionispora vibrioides</name>
    <dbReference type="NCBI Taxonomy" id="112903"/>
    <lineage>
        <taxon>Bacteria</taxon>
        <taxon>Bacillati</taxon>
        <taxon>Bacillota</taxon>
        <taxon>Negativicutes</taxon>
        <taxon>Selenomonadales</taxon>
        <taxon>Sporomusaceae</taxon>
        <taxon>Propionispora</taxon>
    </lineage>
</organism>
<dbReference type="EMBL" id="FODY01000014">
    <property type="protein sequence ID" value="SEP23250.1"/>
    <property type="molecule type" value="Genomic_DNA"/>
</dbReference>
<protein>
    <submittedName>
        <fullName evidence="2">Uncharacterized protein</fullName>
    </submittedName>
</protein>
<dbReference type="AlphaFoldDB" id="A0A1H8W6K4"/>
<feature type="region of interest" description="Disordered" evidence="1">
    <location>
        <begin position="170"/>
        <end position="199"/>
    </location>
</feature>
<name>A0A1H8W6K4_9FIRM</name>
<dbReference type="STRING" id="112903.SAMN04490178_11476"/>
<evidence type="ECO:0000256" key="1">
    <source>
        <dbReference type="SAM" id="MobiDB-lite"/>
    </source>
</evidence>